<protein>
    <submittedName>
        <fullName evidence="3">Uncharacterized protein LOC132711364</fullName>
    </submittedName>
</protein>
<evidence type="ECO:0000256" key="1">
    <source>
        <dbReference type="SAM" id="MobiDB-lite"/>
    </source>
</evidence>
<feature type="compositionally biased region" description="Basic and acidic residues" evidence="1">
    <location>
        <begin position="33"/>
        <end position="44"/>
    </location>
</feature>
<evidence type="ECO:0000313" key="2">
    <source>
        <dbReference type="Proteomes" id="UP001652622"/>
    </source>
</evidence>
<dbReference type="Proteomes" id="UP001652622">
    <property type="component" value="Unplaced"/>
</dbReference>
<reference evidence="3" key="1">
    <citation type="submission" date="2025-08" db="UniProtKB">
        <authorList>
            <consortium name="RefSeq"/>
        </authorList>
    </citation>
    <scope>IDENTIFICATION</scope>
    <source>
        <tissue evidence="3">Blood</tissue>
    </source>
</reference>
<proteinExistence type="predicted"/>
<feature type="region of interest" description="Disordered" evidence="1">
    <location>
        <begin position="1"/>
        <end position="140"/>
    </location>
</feature>
<organism evidence="2 3">
    <name type="scientific">Pantherophis guttatus</name>
    <name type="common">Corn snake</name>
    <name type="synonym">Elaphe guttata</name>
    <dbReference type="NCBI Taxonomy" id="94885"/>
    <lineage>
        <taxon>Eukaryota</taxon>
        <taxon>Metazoa</taxon>
        <taxon>Chordata</taxon>
        <taxon>Craniata</taxon>
        <taxon>Vertebrata</taxon>
        <taxon>Euteleostomi</taxon>
        <taxon>Lepidosauria</taxon>
        <taxon>Squamata</taxon>
        <taxon>Bifurcata</taxon>
        <taxon>Unidentata</taxon>
        <taxon>Episquamata</taxon>
        <taxon>Toxicofera</taxon>
        <taxon>Serpentes</taxon>
        <taxon>Colubroidea</taxon>
        <taxon>Colubridae</taxon>
        <taxon>Colubrinae</taxon>
        <taxon>Pantherophis</taxon>
    </lineage>
</organism>
<feature type="compositionally biased region" description="Low complexity" evidence="1">
    <location>
        <begin position="87"/>
        <end position="96"/>
    </location>
</feature>
<dbReference type="GeneID" id="132711364"/>
<name>A0ABM3ZCM0_PANGU</name>
<accession>A0ABM3ZCM0</accession>
<feature type="compositionally biased region" description="Basic residues" evidence="1">
    <location>
        <begin position="116"/>
        <end position="131"/>
    </location>
</feature>
<gene>
    <name evidence="3" type="primary">LOC132711364</name>
</gene>
<keyword evidence="2" id="KW-1185">Reference proteome</keyword>
<sequence>MQRAAAGRGADPGGKRDSPGRGVSAARLANPTFRREPPANERPGRAGCCSGNAAPSWPEMTLPLALRRRPPPRLASPVRCGPQSSSGAVRNGAAKAVGGGALGRERKVRKAEGGAKRRGARRKGGPGRTRAHTPPSPHCVSRALGARLVPEREIPQLCWQPETASASRLPRFLFPTRTNEGAPIPCHGTHMLGAFHARDPGFLPRRLLREGERGGAARAPLWLWPPHRDGCC</sequence>
<evidence type="ECO:0000313" key="3">
    <source>
        <dbReference type="RefSeq" id="XP_060546108.1"/>
    </source>
</evidence>
<dbReference type="RefSeq" id="XP_060546108.1">
    <property type="nucleotide sequence ID" value="XM_060690125.1"/>
</dbReference>